<comment type="caution">
    <text evidence="2">The sequence shown here is derived from an EMBL/GenBank/DDBJ whole genome shotgun (WGS) entry which is preliminary data.</text>
</comment>
<dbReference type="AlphaFoldDB" id="A0A919PK02"/>
<organism evidence="2 3">
    <name type="scientific">Dactylosporangium siamense</name>
    <dbReference type="NCBI Taxonomy" id="685454"/>
    <lineage>
        <taxon>Bacteria</taxon>
        <taxon>Bacillati</taxon>
        <taxon>Actinomycetota</taxon>
        <taxon>Actinomycetes</taxon>
        <taxon>Micromonosporales</taxon>
        <taxon>Micromonosporaceae</taxon>
        <taxon>Dactylosporangium</taxon>
    </lineage>
</organism>
<protein>
    <submittedName>
        <fullName evidence="2">Uncharacterized protein</fullName>
    </submittedName>
</protein>
<gene>
    <name evidence="2" type="ORF">Dsi01nite_029530</name>
</gene>
<feature type="compositionally biased region" description="Basic and acidic residues" evidence="1">
    <location>
        <begin position="7"/>
        <end position="28"/>
    </location>
</feature>
<dbReference type="EMBL" id="BONQ01000047">
    <property type="protein sequence ID" value="GIG44912.1"/>
    <property type="molecule type" value="Genomic_DNA"/>
</dbReference>
<proteinExistence type="predicted"/>
<evidence type="ECO:0000256" key="1">
    <source>
        <dbReference type="SAM" id="MobiDB-lite"/>
    </source>
</evidence>
<name>A0A919PK02_9ACTN</name>
<keyword evidence="3" id="KW-1185">Reference proteome</keyword>
<sequence>MRPCRLRRGEQHKQCHSGGGEDRAESHVQSHASILTLLNRWTAHRGRQKSVGNFPGADPDYLHAVFPPRFPS</sequence>
<reference evidence="2" key="1">
    <citation type="submission" date="2021-01" db="EMBL/GenBank/DDBJ databases">
        <title>Whole genome shotgun sequence of Dactylosporangium siamense NBRC 106093.</title>
        <authorList>
            <person name="Komaki H."/>
            <person name="Tamura T."/>
        </authorList>
    </citation>
    <scope>NUCLEOTIDE SEQUENCE</scope>
    <source>
        <strain evidence="2">NBRC 106093</strain>
    </source>
</reference>
<evidence type="ECO:0000313" key="3">
    <source>
        <dbReference type="Proteomes" id="UP000660611"/>
    </source>
</evidence>
<evidence type="ECO:0000313" key="2">
    <source>
        <dbReference type="EMBL" id="GIG44912.1"/>
    </source>
</evidence>
<dbReference type="Proteomes" id="UP000660611">
    <property type="component" value="Unassembled WGS sequence"/>
</dbReference>
<accession>A0A919PK02</accession>
<feature type="region of interest" description="Disordered" evidence="1">
    <location>
        <begin position="1"/>
        <end position="28"/>
    </location>
</feature>